<dbReference type="InterPro" id="IPR004805">
    <property type="entry name" value="DnaE2/DnaE/PolC"/>
</dbReference>
<dbReference type="Pfam" id="PF02811">
    <property type="entry name" value="PHP"/>
    <property type="match status" value="1"/>
</dbReference>
<dbReference type="Gene3D" id="1.10.10.1600">
    <property type="entry name" value="Bacterial DNA polymerase III alpha subunit, thumb domain"/>
    <property type="match status" value="1"/>
</dbReference>
<dbReference type="PANTHER" id="PTHR32294">
    <property type="entry name" value="DNA POLYMERASE III SUBUNIT ALPHA"/>
    <property type="match status" value="1"/>
</dbReference>
<evidence type="ECO:0000313" key="10">
    <source>
        <dbReference type="EMBL" id="OHA03286.1"/>
    </source>
</evidence>
<feature type="domain" description="Polymerase/histidinol phosphatase N-terminal" evidence="9">
    <location>
        <begin position="4"/>
        <end position="71"/>
    </location>
</feature>
<dbReference type="InterPro" id="IPR040982">
    <property type="entry name" value="DNA_pol3_finger"/>
</dbReference>
<comment type="subcellular location">
    <subcellularLocation>
        <location evidence="1">Cytoplasm</location>
    </subcellularLocation>
</comment>
<dbReference type="InterPro" id="IPR011708">
    <property type="entry name" value="DNA_pol3_alpha_NTPase_dom"/>
</dbReference>
<dbReference type="PANTHER" id="PTHR32294:SF0">
    <property type="entry name" value="DNA POLYMERASE III SUBUNIT ALPHA"/>
    <property type="match status" value="1"/>
</dbReference>
<dbReference type="GO" id="GO:0005737">
    <property type="term" value="C:cytoplasm"/>
    <property type="evidence" value="ECO:0007669"/>
    <property type="project" value="UniProtKB-SubCell"/>
</dbReference>
<dbReference type="EC" id="2.7.7.7" evidence="2"/>
<evidence type="ECO:0000256" key="3">
    <source>
        <dbReference type="ARBA" id="ARBA00019114"/>
    </source>
</evidence>
<name>A0A1G2KV48_9BACT</name>
<sequence length="1071" mass="119752">MKFTHLHVHSHYSLLDGLAKIDGLVARAAELGMRALALTDHGNLYGAIEFYQKAKKAGIKPIIGVEAYIAYEKMTDRRPQIDDKRYHLTILAENTEGYHNLIKAVTASHLHGFYYKPRMDKDLLRRHAKGLIALSGCFNGEIPRAIQNKKMDVAERLVREYQDIFGRDNFYLEIMPHTAFADQKPTNEALAVLAGKTGAKLVATNDIHYIHAEDAEAQDILVSIQTGSRMDDENRLTMKKANLSLRSADDMAALFADHPLAIAATEEIASRVDIRPELGTWILPTPRLEKETDHGKELRRLTYEGIAQRGLEETPEVTRRIEYELDIIAKRGFLAYYLVVADFLRFAHEQKIFTTVRGSGGGSLVAYLTGITPVNPLEYKLPFERFLNLERPAPPDFDMDFADNRRDEMLEYAKHTYGEDRVAQIGTFGTMAARAAVRDVARALGYPYGMGDRIAKLIPIGAQGFPMTLDRALKETPELKHIYDTDPDVKRIIDRSKKLEGCVRHASVHAAGVVISPSPLVEYIPLQLDPKGGKIITQYEMTSIDPSYSPDPAFAVGLPKIDFLGIRNLSILEDAIRLVKLHQNIDVDIEKIPLDDTKTFTLLANGETMGLFQLGGSGMTKYLKDLKPTTIHDINAMVALYRPGPLESIPTYIQRKHSPHLVSYLDPRMKDILGQSYGVIVYQDDVMLIAINLAGYSWLEADKLRKAMGKKIPAEMAAQKEKLAEGLRKNGMPQHKIETLWKLIEPFAAYGFNKSHAACYGRVAYQTAYMKANFPGEYMTAVLTAESGDMETIAEIITECMRMGIPVLAPDVNESHARFTLIKKSGTAESDTIRFGLETIKNVGTNIVEALIAEREAQGKFISLADFCERVRHKDFNKKSLESLMKCGALDGLGERGALLANLDLLLDYNRESQKTAQQGQTSLFSASPATHASSLYLKPAEPAAKRDRLQWEKELLGLYLTEHPMLEYLKRLGRRKLVPFKEITPALRNQEVLVAGLISGIQKITTKTGEPMLFVKMEDATSRTEVLVFPKLLAANPALWQEEKVLVVRGRVSDKDGIAKIICEEATEVV</sequence>
<dbReference type="GO" id="GO:0008408">
    <property type="term" value="F:3'-5' exonuclease activity"/>
    <property type="evidence" value="ECO:0007669"/>
    <property type="project" value="InterPro"/>
</dbReference>
<evidence type="ECO:0000259" key="9">
    <source>
        <dbReference type="SMART" id="SM00481"/>
    </source>
</evidence>
<dbReference type="GO" id="GO:0003887">
    <property type="term" value="F:DNA-directed DNA polymerase activity"/>
    <property type="evidence" value="ECO:0007669"/>
    <property type="project" value="UniProtKB-KW"/>
</dbReference>
<evidence type="ECO:0000256" key="8">
    <source>
        <dbReference type="ARBA" id="ARBA00049244"/>
    </source>
</evidence>
<dbReference type="EMBL" id="MHQN01000021">
    <property type="protein sequence ID" value="OHA03286.1"/>
    <property type="molecule type" value="Genomic_DNA"/>
</dbReference>
<dbReference type="NCBIfam" id="TIGR00594">
    <property type="entry name" value="polc"/>
    <property type="match status" value="1"/>
</dbReference>
<gene>
    <name evidence="10" type="ORF">A3C92_03395</name>
</gene>
<dbReference type="NCBIfam" id="NF004226">
    <property type="entry name" value="PRK05673.1"/>
    <property type="match status" value="1"/>
</dbReference>
<dbReference type="InterPro" id="IPR003141">
    <property type="entry name" value="Pol/His_phosphatase_N"/>
</dbReference>
<keyword evidence="6" id="KW-0235">DNA replication</keyword>
<evidence type="ECO:0000256" key="2">
    <source>
        <dbReference type="ARBA" id="ARBA00012417"/>
    </source>
</evidence>
<organism evidence="10 11">
    <name type="scientific">Candidatus Sungbacteria bacterium RIFCSPHIGHO2_02_FULL_53_17</name>
    <dbReference type="NCBI Taxonomy" id="1802275"/>
    <lineage>
        <taxon>Bacteria</taxon>
        <taxon>Candidatus Sungiibacteriota</taxon>
    </lineage>
</organism>
<evidence type="ECO:0000256" key="4">
    <source>
        <dbReference type="ARBA" id="ARBA00022679"/>
    </source>
</evidence>
<dbReference type="Pfam" id="PF01336">
    <property type="entry name" value="tRNA_anti-codon"/>
    <property type="match status" value="1"/>
</dbReference>
<dbReference type="InterPro" id="IPR004365">
    <property type="entry name" value="NA-bd_OB_tRNA"/>
</dbReference>
<dbReference type="SMART" id="SM00481">
    <property type="entry name" value="POLIIIAc"/>
    <property type="match status" value="1"/>
</dbReference>
<keyword evidence="7" id="KW-0239">DNA-directed DNA polymerase</keyword>
<dbReference type="Pfam" id="PF14579">
    <property type="entry name" value="HHH_6"/>
    <property type="match status" value="1"/>
</dbReference>
<dbReference type="InterPro" id="IPR041931">
    <property type="entry name" value="DNA_pol3_alpha_thumb_dom"/>
</dbReference>
<evidence type="ECO:0000256" key="6">
    <source>
        <dbReference type="ARBA" id="ARBA00022705"/>
    </source>
</evidence>
<dbReference type="InterPro" id="IPR029460">
    <property type="entry name" value="DNAPol_HHH"/>
</dbReference>
<dbReference type="Pfam" id="PF17657">
    <property type="entry name" value="DNA_pol3_finger"/>
    <property type="match status" value="1"/>
</dbReference>
<dbReference type="Gene3D" id="1.10.150.870">
    <property type="match status" value="1"/>
</dbReference>
<comment type="caution">
    <text evidence="10">The sequence shown here is derived from an EMBL/GenBank/DDBJ whole genome shotgun (WGS) entry which is preliminary data.</text>
</comment>
<dbReference type="GO" id="GO:0006260">
    <property type="term" value="P:DNA replication"/>
    <property type="evidence" value="ECO:0007669"/>
    <property type="project" value="UniProtKB-KW"/>
</dbReference>
<dbReference type="CDD" id="cd12113">
    <property type="entry name" value="PHP_PolIIIA_DnaE3"/>
    <property type="match status" value="1"/>
</dbReference>
<keyword evidence="5" id="KW-0548">Nucleotidyltransferase</keyword>
<keyword evidence="4" id="KW-0808">Transferase</keyword>
<proteinExistence type="predicted"/>
<dbReference type="InterPro" id="IPR004013">
    <property type="entry name" value="PHP_dom"/>
</dbReference>
<dbReference type="SUPFAM" id="SSF89550">
    <property type="entry name" value="PHP domain-like"/>
    <property type="match status" value="1"/>
</dbReference>
<evidence type="ECO:0000313" key="11">
    <source>
        <dbReference type="Proteomes" id="UP000177177"/>
    </source>
</evidence>
<dbReference type="Proteomes" id="UP000177177">
    <property type="component" value="Unassembled WGS sequence"/>
</dbReference>
<accession>A0A1G2KV48</accession>
<reference evidence="10 11" key="1">
    <citation type="journal article" date="2016" name="Nat. Commun.">
        <title>Thousands of microbial genomes shed light on interconnected biogeochemical processes in an aquifer system.</title>
        <authorList>
            <person name="Anantharaman K."/>
            <person name="Brown C.T."/>
            <person name="Hug L.A."/>
            <person name="Sharon I."/>
            <person name="Castelle C.J."/>
            <person name="Probst A.J."/>
            <person name="Thomas B.C."/>
            <person name="Singh A."/>
            <person name="Wilkins M.J."/>
            <person name="Karaoz U."/>
            <person name="Brodie E.L."/>
            <person name="Williams K.H."/>
            <person name="Hubbard S.S."/>
            <person name="Banfield J.F."/>
        </authorList>
    </citation>
    <scope>NUCLEOTIDE SEQUENCE [LARGE SCALE GENOMIC DNA]</scope>
</reference>
<dbReference type="CDD" id="cd04485">
    <property type="entry name" value="DnaE_OBF"/>
    <property type="match status" value="1"/>
</dbReference>
<evidence type="ECO:0000256" key="1">
    <source>
        <dbReference type="ARBA" id="ARBA00004496"/>
    </source>
</evidence>
<comment type="catalytic activity">
    <reaction evidence="8">
        <text>DNA(n) + a 2'-deoxyribonucleoside 5'-triphosphate = DNA(n+1) + diphosphate</text>
        <dbReference type="Rhea" id="RHEA:22508"/>
        <dbReference type="Rhea" id="RHEA-COMP:17339"/>
        <dbReference type="Rhea" id="RHEA-COMP:17340"/>
        <dbReference type="ChEBI" id="CHEBI:33019"/>
        <dbReference type="ChEBI" id="CHEBI:61560"/>
        <dbReference type="ChEBI" id="CHEBI:173112"/>
        <dbReference type="EC" id="2.7.7.7"/>
    </reaction>
</comment>
<dbReference type="Gene3D" id="3.20.20.140">
    <property type="entry name" value="Metal-dependent hydrolases"/>
    <property type="match status" value="1"/>
</dbReference>
<dbReference type="InterPro" id="IPR016195">
    <property type="entry name" value="Pol/histidinol_Pase-like"/>
</dbReference>
<evidence type="ECO:0000256" key="5">
    <source>
        <dbReference type="ARBA" id="ARBA00022695"/>
    </source>
</evidence>
<dbReference type="AlphaFoldDB" id="A0A1G2KV48"/>
<dbReference type="GO" id="GO:0003676">
    <property type="term" value="F:nucleic acid binding"/>
    <property type="evidence" value="ECO:0007669"/>
    <property type="project" value="InterPro"/>
</dbReference>
<dbReference type="Pfam" id="PF07733">
    <property type="entry name" value="DNA_pol3_alpha"/>
    <property type="match status" value="1"/>
</dbReference>
<protein>
    <recommendedName>
        <fullName evidence="3">DNA polymerase III subunit alpha</fullName>
        <ecNumber evidence="2">2.7.7.7</ecNumber>
    </recommendedName>
</protein>
<evidence type="ECO:0000256" key="7">
    <source>
        <dbReference type="ARBA" id="ARBA00022932"/>
    </source>
</evidence>